<comment type="subcellular location">
    <subcellularLocation>
        <location evidence="1 7">Cell membrane</location>
        <topology evidence="1 7">Multi-pass membrane protein</topology>
    </subcellularLocation>
</comment>
<dbReference type="Gene3D" id="1.10.3720.10">
    <property type="entry name" value="MetI-like"/>
    <property type="match status" value="1"/>
</dbReference>
<proteinExistence type="inferred from homology"/>
<feature type="transmembrane region" description="Helical" evidence="7">
    <location>
        <begin position="257"/>
        <end position="278"/>
    </location>
</feature>
<evidence type="ECO:0000256" key="4">
    <source>
        <dbReference type="ARBA" id="ARBA00022692"/>
    </source>
</evidence>
<evidence type="ECO:0000259" key="9">
    <source>
        <dbReference type="PROSITE" id="PS50928"/>
    </source>
</evidence>
<keyword evidence="3" id="KW-1003">Cell membrane</keyword>
<accession>A0ABT4AVP8</accession>
<evidence type="ECO:0000256" key="1">
    <source>
        <dbReference type="ARBA" id="ARBA00004651"/>
    </source>
</evidence>
<evidence type="ECO:0000313" key="10">
    <source>
        <dbReference type="EMBL" id="MCY1138320.1"/>
    </source>
</evidence>
<dbReference type="Proteomes" id="UP001151002">
    <property type="component" value="Unassembled WGS sequence"/>
</dbReference>
<comment type="caution">
    <text evidence="10">The sequence shown here is derived from an EMBL/GenBank/DDBJ whole genome shotgun (WGS) entry which is preliminary data.</text>
</comment>
<dbReference type="PANTHER" id="PTHR43744">
    <property type="entry name" value="ABC TRANSPORTER PERMEASE PROTEIN MG189-RELATED-RELATED"/>
    <property type="match status" value="1"/>
</dbReference>
<dbReference type="PANTHER" id="PTHR43744:SF12">
    <property type="entry name" value="ABC TRANSPORTER PERMEASE PROTEIN MG189-RELATED"/>
    <property type="match status" value="1"/>
</dbReference>
<feature type="transmembrane region" description="Helical" evidence="7">
    <location>
        <begin position="156"/>
        <end position="178"/>
    </location>
</feature>
<evidence type="ECO:0000256" key="3">
    <source>
        <dbReference type="ARBA" id="ARBA00022475"/>
    </source>
</evidence>
<dbReference type="EMBL" id="JAPNTZ010000003">
    <property type="protein sequence ID" value="MCY1138320.1"/>
    <property type="molecule type" value="Genomic_DNA"/>
</dbReference>
<organism evidence="10 11">
    <name type="scientific">Paractinoplanes pyxinae</name>
    <dbReference type="NCBI Taxonomy" id="2997416"/>
    <lineage>
        <taxon>Bacteria</taxon>
        <taxon>Bacillati</taxon>
        <taxon>Actinomycetota</taxon>
        <taxon>Actinomycetes</taxon>
        <taxon>Micromonosporales</taxon>
        <taxon>Micromonosporaceae</taxon>
        <taxon>Paractinoplanes</taxon>
    </lineage>
</organism>
<evidence type="ECO:0000256" key="2">
    <source>
        <dbReference type="ARBA" id="ARBA00022448"/>
    </source>
</evidence>
<feature type="transmembrane region" description="Helical" evidence="7">
    <location>
        <begin position="199"/>
        <end position="223"/>
    </location>
</feature>
<reference evidence="10" key="1">
    <citation type="submission" date="2022-11" db="EMBL/GenBank/DDBJ databases">
        <authorList>
            <person name="Somphong A."/>
            <person name="Phongsopitanun W."/>
        </authorList>
    </citation>
    <scope>NUCLEOTIDE SEQUENCE</scope>
    <source>
        <strain evidence="10">Pm04-4</strain>
    </source>
</reference>
<evidence type="ECO:0000313" key="11">
    <source>
        <dbReference type="Proteomes" id="UP001151002"/>
    </source>
</evidence>
<comment type="similarity">
    <text evidence="7">Belongs to the binding-protein-dependent transport system permease family.</text>
</comment>
<keyword evidence="2 7" id="KW-0813">Transport</keyword>
<feature type="transmembrane region" description="Helical" evidence="7">
    <location>
        <begin position="29"/>
        <end position="47"/>
    </location>
</feature>
<gene>
    <name evidence="10" type="ORF">OWR29_09950</name>
</gene>
<keyword evidence="11" id="KW-1185">Reference proteome</keyword>
<dbReference type="CDD" id="cd06261">
    <property type="entry name" value="TM_PBP2"/>
    <property type="match status" value="1"/>
</dbReference>
<keyword evidence="6 7" id="KW-0472">Membrane</keyword>
<sequence>MAVTTLTEHPPVVQPAPAPKRNTSPTATVLLLLGAAYCLLPVLWVLIASTKSASELFNTFTFAPSTHLFDNIAFLNSYRDGLYWRWMVNSAIFAGGGAAVSTLVSAMAGFAMAKYDFRGKGLAFNLVLAGVLVPAVILAVPQYLLLAKVGMTNTYWAVLLPSFISPYGIYLCRIFAAATVPTEVLEAARMDGASDWRAFYRVALPMMRSGLVTVFLFQFVAIWNNYMLPFIMLGDDRLFPVTVGLSGLLNQGATQPAMYTSVVTGALLSIVPLVVLFLTLQRYWRVDLGAGAVKA</sequence>
<dbReference type="InterPro" id="IPR000515">
    <property type="entry name" value="MetI-like"/>
</dbReference>
<dbReference type="Pfam" id="PF00528">
    <property type="entry name" value="BPD_transp_1"/>
    <property type="match status" value="1"/>
</dbReference>
<protein>
    <submittedName>
        <fullName evidence="10">Carbohydrate ABC transporter permease</fullName>
    </submittedName>
</protein>
<feature type="transmembrane region" description="Helical" evidence="7">
    <location>
        <begin position="86"/>
        <end position="110"/>
    </location>
</feature>
<feature type="transmembrane region" description="Helical" evidence="7">
    <location>
        <begin position="122"/>
        <end position="144"/>
    </location>
</feature>
<keyword evidence="5 7" id="KW-1133">Transmembrane helix</keyword>
<keyword evidence="4 7" id="KW-0812">Transmembrane</keyword>
<evidence type="ECO:0000256" key="7">
    <source>
        <dbReference type="RuleBase" id="RU363032"/>
    </source>
</evidence>
<dbReference type="PROSITE" id="PS50928">
    <property type="entry name" value="ABC_TM1"/>
    <property type="match status" value="1"/>
</dbReference>
<dbReference type="RefSeq" id="WP_267562302.1">
    <property type="nucleotide sequence ID" value="NZ_JAPNTZ010000003.1"/>
</dbReference>
<dbReference type="SUPFAM" id="SSF161098">
    <property type="entry name" value="MetI-like"/>
    <property type="match status" value="1"/>
</dbReference>
<dbReference type="InterPro" id="IPR035906">
    <property type="entry name" value="MetI-like_sf"/>
</dbReference>
<feature type="domain" description="ABC transmembrane type-1" evidence="9">
    <location>
        <begin position="87"/>
        <end position="280"/>
    </location>
</feature>
<name>A0ABT4AVP8_9ACTN</name>
<evidence type="ECO:0000256" key="8">
    <source>
        <dbReference type="SAM" id="MobiDB-lite"/>
    </source>
</evidence>
<evidence type="ECO:0000256" key="5">
    <source>
        <dbReference type="ARBA" id="ARBA00022989"/>
    </source>
</evidence>
<feature type="region of interest" description="Disordered" evidence="8">
    <location>
        <begin position="1"/>
        <end position="20"/>
    </location>
</feature>
<evidence type="ECO:0000256" key="6">
    <source>
        <dbReference type="ARBA" id="ARBA00023136"/>
    </source>
</evidence>